<comment type="caution">
    <text evidence="2">The sequence shown here is derived from an EMBL/GenBank/DDBJ whole genome shotgun (WGS) entry which is preliminary data.</text>
</comment>
<sequence>MKRLLAIAALALAACYAEVDPELDVEDSTLTEQAGTLPPCTAANEGATHILTTNQGSKTVTSTYECQYGTWQLIRRCSGGTCIDF</sequence>
<dbReference type="RefSeq" id="WP_271922893.1">
    <property type="nucleotide sequence ID" value="NZ_JAQNDO010000001.1"/>
</dbReference>
<name>A0ABT5EUG3_9BACT</name>
<evidence type="ECO:0000256" key="1">
    <source>
        <dbReference type="SAM" id="SignalP"/>
    </source>
</evidence>
<proteinExistence type="predicted"/>
<keyword evidence="3" id="KW-1185">Reference proteome</keyword>
<evidence type="ECO:0000313" key="2">
    <source>
        <dbReference type="EMBL" id="MDC0745416.1"/>
    </source>
</evidence>
<evidence type="ECO:0008006" key="4">
    <source>
        <dbReference type="Google" id="ProtNLM"/>
    </source>
</evidence>
<evidence type="ECO:0000313" key="3">
    <source>
        <dbReference type="Proteomes" id="UP001221411"/>
    </source>
</evidence>
<dbReference type="EMBL" id="JAQNDO010000001">
    <property type="protein sequence ID" value="MDC0745416.1"/>
    <property type="molecule type" value="Genomic_DNA"/>
</dbReference>
<dbReference type="Proteomes" id="UP001221411">
    <property type="component" value="Unassembled WGS sequence"/>
</dbReference>
<dbReference type="PROSITE" id="PS51257">
    <property type="entry name" value="PROKAR_LIPOPROTEIN"/>
    <property type="match status" value="1"/>
</dbReference>
<gene>
    <name evidence="2" type="ORF">POL67_29055</name>
</gene>
<organism evidence="2 3">
    <name type="scientific">Polyangium mundeleinium</name>
    <dbReference type="NCBI Taxonomy" id="2995306"/>
    <lineage>
        <taxon>Bacteria</taxon>
        <taxon>Pseudomonadati</taxon>
        <taxon>Myxococcota</taxon>
        <taxon>Polyangia</taxon>
        <taxon>Polyangiales</taxon>
        <taxon>Polyangiaceae</taxon>
        <taxon>Polyangium</taxon>
    </lineage>
</organism>
<feature type="signal peptide" evidence="1">
    <location>
        <begin position="1"/>
        <end position="19"/>
    </location>
</feature>
<reference evidence="2 3" key="1">
    <citation type="submission" date="2022-11" db="EMBL/GenBank/DDBJ databases">
        <title>Minimal conservation of predation-associated metabolite biosynthetic gene clusters underscores biosynthetic potential of Myxococcota including descriptions for ten novel species: Archangium lansinium sp. nov., Myxococcus landrumus sp. nov., Nannocystis bai.</title>
        <authorList>
            <person name="Ahearne A."/>
            <person name="Stevens C."/>
            <person name="Dowd S."/>
        </authorList>
    </citation>
    <scope>NUCLEOTIDE SEQUENCE [LARGE SCALE GENOMIC DNA]</scope>
    <source>
        <strain evidence="2 3">RJM3</strain>
    </source>
</reference>
<feature type="chain" id="PRO_5045564320" description="Lipoprotein" evidence="1">
    <location>
        <begin position="20"/>
        <end position="85"/>
    </location>
</feature>
<accession>A0ABT5EUG3</accession>
<protein>
    <recommendedName>
        <fullName evidence="4">Lipoprotein</fullName>
    </recommendedName>
</protein>
<keyword evidence="1" id="KW-0732">Signal</keyword>